<proteinExistence type="predicted"/>
<organism evidence="2 3">
    <name type="scientific">Agrilactobacillus composti DSM 18527 = JCM 14202</name>
    <dbReference type="NCBI Taxonomy" id="1423734"/>
    <lineage>
        <taxon>Bacteria</taxon>
        <taxon>Bacillati</taxon>
        <taxon>Bacillota</taxon>
        <taxon>Bacilli</taxon>
        <taxon>Lactobacillales</taxon>
        <taxon>Lactobacillaceae</taxon>
        <taxon>Agrilactobacillus</taxon>
    </lineage>
</organism>
<dbReference type="AlphaFoldDB" id="A0A0R1XLG0"/>
<dbReference type="eggNOG" id="ENOG5032U6Z">
    <property type="taxonomic scope" value="Bacteria"/>
</dbReference>
<keyword evidence="1" id="KW-0812">Transmembrane</keyword>
<evidence type="ECO:0000256" key="1">
    <source>
        <dbReference type="SAM" id="Phobius"/>
    </source>
</evidence>
<name>A0A0R1XLG0_9LACO</name>
<feature type="transmembrane region" description="Helical" evidence="1">
    <location>
        <begin position="28"/>
        <end position="46"/>
    </location>
</feature>
<evidence type="ECO:0000313" key="3">
    <source>
        <dbReference type="Proteomes" id="UP000051236"/>
    </source>
</evidence>
<comment type="caution">
    <text evidence="2">The sequence shown here is derived from an EMBL/GenBank/DDBJ whole genome shotgun (WGS) entry which is preliminary data.</text>
</comment>
<feature type="transmembrane region" description="Helical" evidence="1">
    <location>
        <begin position="82"/>
        <end position="107"/>
    </location>
</feature>
<feature type="transmembrane region" description="Helical" evidence="1">
    <location>
        <begin position="58"/>
        <end position="76"/>
    </location>
</feature>
<protein>
    <submittedName>
        <fullName evidence="2">Uncharacterized protein</fullName>
    </submittedName>
</protein>
<reference evidence="2 3" key="1">
    <citation type="journal article" date="2015" name="Genome Announc.">
        <title>Expanding the biotechnology potential of lactobacilli through comparative genomics of 213 strains and associated genera.</title>
        <authorList>
            <person name="Sun Z."/>
            <person name="Harris H.M."/>
            <person name="McCann A."/>
            <person name="Guo C."/>
            <person name="Argimon S."/>
            <person name="Zhang W."/>
            <person name="Yang X."/>
            <person name="Jeffery I.B."/>
            <person name="Cooney J.C."/>
            <person name="Kagawa T.F."/>
            <person name="Liu W."/>
            <person name="Song Y."/>
            <person name="Salvetti E."/>
            <person name="Wrobel A."/>
            <person name="Rasinkangas P."/>
            <person name="Parkhill J."/>
            <person name="Rea M.C."/>
            <person name="O'Sullivan O."/>
            <person name="Ritari J."/>
            <person name="Douillard F.P."/>
            <person name="Paul Ross R."/>
            <person name="Yang R."/>
            <person name="Briner A.E."/>
            <person name="Felis G.E."/>
            <person name="de Vos W.M."/>
            <person name="Barrangou R."/>
            <person name="Klaenhammer T.R."/>
            <person name="Caufield P.W."/>
            <person name="Cui Y."/>
            <person name="Zhang H."/>
            <person name="O'Toole P.W."/>
        </authorList>
    </citation>
    <scope>NUCLEOTIDE SEQUENCE [LARGE SCALE GENOMIC DNA]</scope>
    <source>
        <strain evidence="2 3">DSM 18527</strain>
    </source>
</reference>
<dbReference type="PATRIC" id="fig|1423734.3.peg.1744"/>
<dbReference type="EMBL" id="AZGA01000088">
    <property type="protein sequence ID" value="KRM30589.1"/>
    <property type="molecule type" value="Genomic_DNA"/>
</dbReference>
<sequence length="116" mass="12121">MILGTLGGVIFALGMCMALLPEWDAMTPGIIMGVTGLIIFGITALIRRKMLGKPMPKLNLRQMLIGLLGLVALLVFGTGMALSLVAGSLIIGIVVGIVGMLMLLSLIPMIKGFAKN</sequence>
<keyword evidence="1" id="KW-0472">Membrane</keyword>
<dbReference type="Proteomes" id="UP000051236">
    <property type="component" value="Unassembled WGS sequence"/>
</dbReference>
<dbReference type="STRING" id="1423734.FC83_GL001725"/>
<gene>
    <name evidence="2" type="ORF">FC83_GL001725</name>
</gene>
<keyword evidence="3" id="KW-1185">Reference proteome</keyword>
<evidence type="ECO:0000313" key="2">
    <source>
        <dbReference type="EMBL" id="KRM30589.1"/>
    </source>
</evidence>
<keyword evidence="1" id="KW-1133">Transmembrane helix</keyword>
<accession>A0A0R1XLG0</accession>